<dbReference type="InterPro" id="IPR036890">
    <property type="entry name" value="HATPase_C_sf"/>
</dbReference>
<dbReference type="EC" id="2.7.13.3" evidence="2"/>
<feature type="region of interest" description="Disordered" evidence="9">
    <location>
        <begin position="79"/>
        <end position="114"/>
    </location>
</feature>
<feature type="region of interest" description="Disordered" evidence="9">
    <location>
        <begin position="1"/>
        <end position="39"/>
    </location>
</feature>
<evidence type="ECO:0000256" key="4">
    <source>
        <dbReference type="ARBA" id="ARBA00022679"/>
    </source>
</evidence>
<feature type="domain" description="Signal transduction histidine kinase subgroup 3 dimerisation and phosphoacceptor" evidence="11">
    <location>
        <begin position="289"/>
        <end position="354"/>
    </location>
</feature>
<dbReference type="GO" id="GO:0000155">
    <property type="term" value="F:phosphorelay sensor kinase activity"/>
    <property type="evidence" value="ECO:0007669"/>
    <property type="project" value="InterPro"/>
</dbReference>
<dbReference type="GO" id="GO:0005524">
    <property type="term" value="F:ATP binding"/>
    <property type="evidence" value="ECO:0007669"/>
    <property type="project" value="UniProtKB-KW"/>
</dbReference>
<keyword evidence="10" id="KW-0812">Transmembrane</keyword>
<sequence length="473" mass="49376">MMPASDITTPKNSTWTTAPALTSGFGRPESSATASPVRPAATVIAPPVSCSNRCESETVTRSRAPKGYDAGVVHHSAPTAVTASDSSTPSGFMPAHARKPGRPPPPPREGGARATRRLASGVVTIHGRAVLYQLLGAALLTPVAAVLALLVVTEISLSRVLLLWAACLPASVLVACVPLVRRLEAVALRELLGVAVPEHPDRVYLGVLTALHLFVGATLSAGALALSPGVPAALSPGRWRADPGTVAQILLLIVMVLAVMAGAGLGQQRAARRLLRADPSRVIEDLGRRQSLALELHDSVGHALSVILVQAMAAQAALRRQETVPVAEQSLGHLMGAARDAQQELDVLLRVLDEGREARTPTLDSLDALVHGLAVECRADPVDRVPEATSRTAYAIAREAVTNALRHGRGPVTLDLAVGADVVLTVENAIAGRPPSGAGRGLVGMRMRARLAGGTFEQEEVEGTWRITATLPR</sequence>
<evidence type="ECO:0000313" key="12">
    <source>
        <dbReference type="EMBL" id="TDD04324.1"/>
    </source>
</evidence>
<evidence type="ECO:0000256" key="2">
    <source>
        <dbReference type="ARBA" id="ARBA00012438"/>
    </source>
</evidence>
<evidence type="ECO:0000256" key="5">
    <source>
        <dbReference type="ARBA" id="ARBA00022741"/>
    </source>
</evidence>
<dbReference type="Gene3D" id="1.20.5.1930">
    <property type="match status" value="1"/>
</dbReference>
<keyword evidence="10" id="KW-1133">Transmembrane helix</keyword>
<keyword evidence="13" id="KW-1185">Reference proteome</keyword>
<dbReference type="InterPro" id="IPR011712">
    <property type="entry name" value="Sig_transdc_His_kin_sub3_dim/P"/>
</dbReference>
<dbReference type="Gene3D" id="3.30.565.10">
    <property type="entry name" value="Histidine kinase-like ATPase, C-terminal domain"/>
    <property type="match status" value="1"/>
</dbReference>
<keyword evidence="6" id="KW-0418">Kinase</keyword>
<dbReference type="EMBL" id="SMKP01000311">
    <property type="protein sequence ID" value="TDD04324.1"/>
    <property type="molecule type" value="Genomic_DNA"/>
</dbReference>
<dbReference type="InterPro" id="IPR050482">
    <property type="entry name" value="Sensor_HK_TwoCompSys"/>
</dbReference>
<dbReference type="GO" id="GO:0046983">
    <property type="term" value="F:protein dimerization activity"/>
    <property type="evidence" value="ECO:0007669"/>
    <property type="project" value="InterPro"/>
</dbReference>
<dbReference type="PANTHER" id="PTHR24421:SF10">
    <property type="entry name" value="NITRATE_NITRITE SENSOR PROTEIN NARQ"/>
    <property type="match status" value="1"/>
</dbReference>
<evidence type="ECO:0000256" key="3">
    <source>
        <dbReference type="ARBA" id="ARBA00022553"/>
    </source>
</evidence>
<dbReference type="CDD" id="cd16917">
    <property type="entry name" value="HATPase_UhpB-NarQ-NarX-like"/>
    <property type="match status" value="1"/>
</dbReference>
<dbReference type="GO" id="GO:0016020">
    <property type="term" value="C:membrane"/>
    <property type="evidence" value="ECO:0007669"/>
    <property type="project" value="InterPro"/>
</dbReference>
<dbReference type="Pfam" id="PF07730">
    <property type="entry name" value="HisKA_3"/>
    <property type="match status" value="1"/>
</dbReference>
<keyword evidence="4" id="KW-0808">Transferase</keyword>
<evidence type="ECO:0000313" key="13">
    <source>
        <dbReference type="Proteomes" id="UP000294543"/>
    </source>
</evidence>
<evidence type="ECO:0000256" key="9">
    <source>
        <dbReference type="SAM" id="MobiDB-lite"/>
    </source>
</evidence>
<keyword evidence="8" id="KW-0902">Two-component regulatory system</keyword>
<keyword evidence="10" id="KW-0472">Membrane</keyword>
<feature type="transmembrane region" description="Helical" evidence="10">
    <location>
        <begin position="134"/>
        <end position="155"/>
    </location>
</feature>
<comment type="catalytic activity">
    <reaction evidence="1">
        <text>ATP + protein L-histidine = ADP + protein N-phospho-L-histidine.</text>
        <dbReference type="EC" id="2.7.13.3"/>
    </reaction>
</comment>
<evidence type="ECO:0000256" key="7">
    <source>
        <dbReference type="ARBA" id="ARBA00022840"/>
    </source>
</evidence>
<feature type="transmembrane region" description="Helical" evidence="10">
    <location>
        <begin position="203"/>
        <end position="226"/>
    </location>
</feature>
<gene>
    <name evidence="12" type="ORF">E1294_50215</name>
</gene>
<evidence type="ECO:0000256" key="1">
    <source>
        <dbReference type="ARBA" id="ARBA00000085"/>
    </source>
</evidence>
<feature type="compositionally biased region" description="Polar residues" evidence="9">
    <location>
        <begin position="1"/>
        <end position="20"/>
    </location>
</feature>
<keyword evidence="3" id="KW-0597">Phosphoprotein</keyword>
<reference evidence="12 13" key="1">
    <citation type="submission" date="2019-03" db="EMBL/GenBank/DDBJ databases">
        <title>Draft genome sequences of novel Actinobacteria.</title>
        <authorList>
            <person name="Sahin N."/>
            <person name="Ay H."/>
            <person name="Saygin H."/>
        </authorList>
    </citation>
    <scope>NUCLEOTIDE SEQUENCE [LARGE SCALE GENOMIC DNA]</scope>
    <source>
        <strain evidence="12 13">KC712</strain>
    </source>
</reference>
<evidence type="ECO:0000259" key="11">
    <source>
        <dbReference type="Pfam" id="PF07730"/>
    </source>
</evidence>
<dbReference type="OrthoDB" id="3193082at2"/>
<dbReference type="SUPFAM" id="SSF55874">
    <property type="entry name" value="ATPase domain of HSP90 chaperone/DNA topoisomerase II/histidine kinase"/>
    <property type="match status" value="1"/>
</dbReference>
<dbReference type="PANTHER" id="PTHR24421">
    <property type="entry name" value="NITRATE/NITRITE SENSOR PROTEIN NARX-RELATED"/>
    <property type="match status" value="1"/>
</dbReference>
<evidence type="ECO:0000256" key="6">
    <source>
        <dbReference type="ARBA" id="ARBA00022777"/>
    </source>
</evidence>
<evidence type="ECO:0000256" key="8">
    <source>
        <dbReference type="ARBA" id="ARBA00023012"/>
    </source>
</evidence>
<protein>
    <recommendedName>
        <fullName evidence="2">histidine kinase</fullName>
        <ecNumber evidence="2">2.7.13.3</ecNumber>
    </recommendedName>
</protein>
<comment type="caution">
    <text evidence="12">The sequence shown here is derived from an EMBL/GenBank/DDBJ whole genome shotgun (WGS) entry which is preliminary data.</text>
</comment>
<feature type="transmembrane region" description="Helical" evidence="10">
    <location>
        <begin position="246"/>
        <end position="266"/>
    </location>
</feature>
<name>A0A4R4VPB3_9ACTN</name>
<organism evidence="12 13">
    <name type="scientific">Nonomuraea diastatica</name>
    <dbReference type="NCBI Taxonomy" id="1848329"/>
    <lineage>
        <taxon>Bacteria</taxon>
        <taxon>Bacillati</taxon>
        <taxon>Actinomycetota</taxon>
        <taxon>Actinomycetes</taxon>
        <taxon>Streptosporangiales</taxon>
        <taxon>Streptosporangiaceae</taxon>
        <taxon>Nonomuraea</taxon>
    </lineage>
</organism>
<dbReference type="Proteomes" id="UP000294543">
    <property type="component" value="Unassembled WGS sequence"/>
</dbReference>
<evidence type="ECO:0000256" key="10">
    <source>
        <dbReference type="SAM" id="Phobius"/>
    </source>
</evidence>
<feature type="compositionally biased region" description="Polar residues" evidence="9">
    <location>
        <begin position="79"/>
        <end position="90"/>
    </location>
</feature>
<dbReference type="AlphaFoldDB" id="A0A4R4VPB3"/>
<accession>A0A4R4VPB3</accession>
<keyword evidence="5" id="KW-0547">Nucleotide-binding</keyword>
<proteinExistence type="predicted"/>
<feature type="transmembrane region" description="Helical" evidence="10">
    <location>
        <begin position="161"/>
        <end position="183"/>
    </location>
</feature>
<keyword evidence="7" id="KW-0067">ATP-binding</keyword>